<feature type="transmembrane region" description="Helical" evidence="7">
    <location>
        <begin position="70"/>
        <end position="92"/>
    </location>
</feature>
<dbReference type="EMBL" id="RHHU01000018">
    <property type="protein sequence ID" value="RNB79857.1"/>
    <property type="molecule type" value="Genomic_DNA"/>
</dbReference>
<comment type="subcellular location">
    <subcellularLocation>
        <location evidence="1">Cell membrane</location>
        <topology evidence="1">Multi-pass membrane protein</topology>
    </subcellularLocation>
</comment>
<feature type="transmembrane region" description="Helical" evidence="7">
    <location>
        <begin position="277"/>
        <end position="295"/>
    </location>
</feature>
<dbReference type="InterPro" id="IPR048279">
    <property type="entry name" value="MdtK-like"/>
</dbReference>
<evidence type="ECO:0000256" key="4">
    <source>
        <dbReference type="ARBA" id="ARBA00022692"/>
    </source>
</evidence>
<keyword evidence="6 7" id="KW-0472">Membrane</keyword>
<dbReference type="CDD" id="cd13134">
    <property type="entry name" value="MATE_like_8"/>
    <property type="match status" value="1"/>
</dbReference>
<dbReference type="InterPro" id="IPR002528">
    <property type="entry name" value="MATE_fam"/>
</dbReference>
<sequence length="474" mass="51903">MALPKPKKGDTMETQTEPVSLKASEAKGLRLFSLTWPIFLELLLFTLIGITDTFMLSGVSDEAVSAVGAANQFVFIAILVLEVIGHGASIVVSQYIGSRKLQEAAKIGAIAVTLNLAIGILISVCFLLFGSTLLVAMNLQGEILSLAKSYIAIVGGGLFLQALINTLASLIRTYGFTRESMLISLGINIVHVAGNYLLIFGNLGFPELGVEGAAISTVLSRGVGLLVFFWAYYRLVDYKVTFQDYIQINKSYVRKICRVGIPAAFEQITYNGCQSIFLYYVTFLGAAALASRQYVSNISMLIYLFSVAIGMGTAIITGRLVGAGRNDEAYGRVWKSLRWGLICTLIINLLVILFREPIMGLFTKDPDVIRISTQVILLSIFLESGRVFNIILISSLRAAGDAKFPVYMGLISMVGVSLPLGYVLAFQANLGLAGVWLAVAVDEWIRGVVMFFRWRSRIWEQKSLIEKEQVPLPR</sequence>
<feature type="transmembrane region" description="Helical" evidence="7">
    <location>
        <begin position="104"/>
        <end position="129"/>
    </location>
</feature>
<dbReference type="GO" id="GO:0015297">
    <property type="term" value="F:antiporter activity"/>
    <property type="evidence" value="ECO:0007669"/>
    <property type="project" value="InterPro"/>
</dbReference>
<feature type="transmembrane region" description="Helical" evidence="7">
    <location>
        <begin position="336"/>
        <end position="354"/>
    </location>
</feature>
<dbReference type="Proteomes" id="UP000269573">
    <property type="component" value="Unassembled WGS sequence"/>
</dbReference>
<evidence type="ECO:0000256" key="2">
    <source>
        <dbReference type="ARBA" id="ARBA00022448"/>
    </source>
</evidence>
<feature type="transmembrane region" description="Helical" evidence="7">
    <location>
        <begin position="149"/>
        <end position="170"/>
    </location>
</feature>
<evidence type="ECO:0000256" key="3">
    <source>
        <dbReference type="ARBA" id="ARBA00022475"/>
    </source>
</evidence>
<accession>A0A3M8CX87</accession>
<protein>
    <submittedName>
        <fullName evidence="8">MATE family efflux transporter</fullName>
    </submittedName>
</protein>
<feature type="transmembrane region" description="Helical" evidence="7">
    <location>
        <begin position="430"/>
        <end position="452"/>
    </location>
</feature>
<evidence type="ECO:0000256" key="6">
    <source>
        <dbReference type="ARBA" id="ARBA00023136"/>
    </source>
</evidence>
<dbReference type="NCBIfam" id="TIGR00797">
    <property type="entry name" value="matE"/>
    <property type="match status" value="1"/>
</dbReference>
<feature type="transmembrane region" description="Helical" evidence="7">
    <location>
        <begin position="301"/>
        <end position="324"/>
    </location>
</feature>
<dbReference type="AlphaFoldDB" id="A0A3M8CX87"/>
<dbReference type="PANTHER" id="PTHR42925">
    <property type="entry name" value="MULTIDRUG AND TOXIN EFFLUX PROTEIN MATE FAMILY"/>
    <property type="match status" value="1"/>
</dbReference>
<feature type="transmembrane region" description="Helical" evidence="7">
    <location>
        <begin position="374"/>
        <end position="392"/>
    </location>
</feature>
<evidence type="ECO:0000313" key="9">
    <source>
        <dbReference type="Proteomes" id="UP000269573"/>
    </source>
</evidence>
<gene>
    <name evidence="8" type="ORF">EDM59_25965</name>
</gene>
<keyword evidence="2" id="KW-0813">Transport</keyword>
<name>A0A3M8CX87_9BACL</name>
<feature type="transmembrane region" description="Helical" evidence="7">
    <location>
        <begin position="213"/>
        <end position="233"/>
    </location>
</feature>
<evidence type="ECO:0000256" key="5">
    <source>
        <dbReference type="ARBA" id="ARBA00022989"/>
    </source>
</evidence>
<feature type="transmembrane region" description="Helical" evidence="7">
    <location>
        <begin position="404"/>
        <end position="424"/>
    </location>
</feature>
<keyword evidence="5 7" id="KW-1133">Transmembrane helix</keyword>
<proteinExistence type="predicted"/>
<dbReference type="GO" id="GO:0042910">
    <property type="term" value="F:xenobiotic transmembrane transporter activity"/>
    <property type="evidence" value="ECO:0007669"/>
    <property type="project" value="InterPro"/>
</dbReference>
<keyword evidence="4 7" id="KW-0812">Transmembrane</keyword>
<dbReference type="Pfam" id="PF01554">
    <property type="entry name" value="MatE"/>
    <property type="match status" value="2"/>
</dbReference>
<dbReference type="InterPro" id="IPR047135">
    <property type="entry name" value="YsiQ"/>
</dbReference>
<organism evidence="8 9">
    <name type="scientific">Brevibacillus nitrificans</name>
    <dbReference type="NCBI Taxonomy" id="651560"/>
    <lineage>
        <taxon>Bacteria</taxon>
        <taxon>Bacillati</taxon>
        <taxon>Bacillota</taxon>
        <taxon>Bacilli</taxon>
        <taxon>Bacillales</taxon>
        <taxon>Paenibacillaceae</taxon>
        <taxon>Brevibacillus</taxon>
    </lineage>
</organism>
<evidence type="ECO:0000256" key="7">
    <source>
        <dbReference type="SAM" id="Phobius"/>
    </source>
</evidence>
<dbReference type="PIRSF" id="PIRSF006603">
    <property type="entry name" value="DinF"/>
    <property type="match status" value="1"/>
</dbReference>
<keyword evidence="3" id="KW-1003">Cell membrane</keyword>
<dbReference type="GO" id="GO:0005886">
    <property type="term" value="C:plasma membrane"/>
    <property type="evidence" value="ECO:0007669"/>
    <property type="project" value="UniProtKB-SubCell"/>
</dbReference>
<evidence type="ECO:0000256" key="1">
    <source>
        <dbReference type="ARBA" id="ARBA00004651"/>
    </source>
</evidence>
<dbReference type="PANTHER" id="PTHR42925:SF1">
    <property type="entry name" value="VIRULENCE FACTOR MVIN"/>
    <property type="match status" value="1"/>
</dbReference>
<feature type="transmembrane region" description="Helical" evidence="7">
    <location>
        <begin position="31"/>
        <end position="50"/>
    </location>
</feature>
<comment type="caution">
    <text evidence="8">The sequence shown here is derived from an EMBL/GenBank/DDBJ whole genome shotgun (WGS) entry which is preliminary data.</text>
</comment>
<reference evidence="8 9" key="1">
    <citation type="submission" date="2018-10" db="EMBL/GenBank/DDBJ databases">
        <title>Phylogenomics of Brevibacillus.</title>
        <authorList>
            <person name="Dunlap C."/>
        </authorList>
    </citation>
    <scope>NUCLEOTIDE SEQUENCE [LARGE SCALE GENOMIC DNA]</scope>
    <source>
        <strain evidence="8 9">JCM 15774</strain>
    </source>
</reference>
<feature type="transmembrane region" description="Helical" evidence="7">
    <location>
        <begin position="182"/>
        <end position="201"/>
    </location>
</feature>
<evidence type="ECO:0000313" key="8">
    <source>
        <dbReference type="EMBL" id="RNB79857.1"/>
    </source>
</evidence>
<keyword evidence="9" id="KW-1185">Reference proteome</keyword>